<gene>
    <name evidence="2" type="ORF">ATSB10_19060</name>
</gene>
<dbReference type="EMBL" id="CP014841">
    <property type="protein sequence ID" value="AND69360.1"/>
    <property type="molecule type" value="Genomic_DNA"/>
</dbReference>
<dbReference type="KEGG" id="dtx:ATSB10_19060"/>
<feature type="transmembrane region" description="Helical" evidence="1">
    <location>
        <begin position="252"/>
        <end position="273"/>
    </location>
</feature>
<dbReference type="RefSeq" id="WP_063672303.1">
    <property type="nucleotide sequence ID" value="NZ_CP014841.1"/>
</dbReference>
<evidence type="ECO:0000313" key="3">
    <source>
        <dbReference type="Proteomes" id="UP000077255"/>
    </source>
</evidence>
<evidence type="ECO:0000313" key="2">
    <source>
        <dbReference type="EMBL" id="AND69360.1"/>
    </source>
</evidence>
<keyword evidence="1" id="KW-0472">Membrane</keyword>
<reference evidence="2 3" key="1">
    <citation type="submission" date="2016-02" db="EMBL/GenBank/DDBJ databases">
        <title>Complete genome sequencing and analysis of ATSB10, Dyella thiooxydans isolated from rhizosphere soil of sunflower (Helianthus annuus L.).</title>
        <authorList>
            <person name="Lee Y."/>
            <person name="Hwangbo K."/>
            <person name="Chung H."/>
            <person name="Yoo J."/>
            <person name="Kim K.Y."/>
            <person name="Sa T.M."/>
            <person name="Um Y."/>
            <person name="Madhaiyan M."/>
        </authorList>
    </citation>
    <scope>NUCLEOTIDE SEQUENCE [LARGE SCALE GENOMIC DNA]</scope>
    <source>
        <strain evidence="2 3">ATSB10</strain>
    </source>
</reference>
<dbReference type="PATRIC" id="fig|445710.3.peg.1903"/>
<feature type="transmembrane region" description="Helical" evidence="1">
    <location>
        <begin position="103"/>
        <end position="126"/>
    </location>
</feature>
<feature type="transmembrane region" description="Helical" evidence="1">
    <location>
        <begin position="146"/>
        <end position="167"/>
    </location>
</feature>
<feature type="transmembrane region" description="Helical" evidence="1">
    <location>
        <begin position="212"/>
        <end position="232"/>
    </location>
</feature>
<feature type="transmembrane region" description="Helical" evidence="1">
    <location>
        <begin position="69"/>
        <end position="91"/>
    </location>
</feature>
<keyword evidence="1" id="KW-0812">Transmembrane</keyword>
<dbReference type="AlphaFoldDB" id="A0A160N0Y4"/>
<keyword evidence="1" id="KW-1133">Transmembrane helix</keyword>
<name>A0A160N0Y4_9GAMM</name>
<dbReference type="OrthoDB" id="5944923at2"/>
<feature type="transmembrane region" description="Helical" evidence="1">
    <location>
        <begin position="188"/>
        <end position="206"/>
    </location>
</feature>
<evidence type="ECO:0000256" key="1">
    <source>
        <dbReference type="SAM" id="Phobius"/>
    </source>
</evidence>
<keyword evidence="3" id="KW-1185">Reference proteome</keyword>
<feature type="transmembrane region" description="Helical" evidence="1">
    <location>
        <begin position="20"/>
        <end position="40"/>
    </location>
</feature>
<sequence>MSAKQRSPEAPAELPHVDRWTLIGLVLLLSPLLTMAHELLGHAVTCVASGHRPSELGAYYVECPGTGPIARRLVAMAGTTVDIVVAALAYLAWRTVRTPLLRLALWITFTVKAMVAAGYWLFSGILGLGDWSPVGDGGLAPLPHPWLWRVALTAVGLAAYIGTIRLANRSIDAMLGGGAAARATRVRTAMTVYWIGGAGALLVSLFNPHGLVITLISAVASTFGGTAGLFNVAYRPTPATPPRPLAIGRHPALLIAGAVVMAAFAAVLGPTVYLR</sequence>
<organism evidence="2 3">
    <name type="scientific">Dyella thiooxydans</name>
    <dbReference type="NCBI Taxonomy" id="445710"/>
    <lineage>
        <taxon>Bacteria</taxon>
        <taxon>Pseudomonadati</taxon>
        <taxon>Pseudomonadota</taxon>
        <taxon>Gammaproteobacteria</taxon>
        <taxon>Lysobacterales</taxon>
        <taxon>Rhodanobacteraceae</taxon>
        <taxon>Dyella</taxon>
    </lineage>
</organism>
<dbReference type="Proteomes" id="UP000077255">
    <property type="component" value="Chromosome"/>
</dbReference>
<accession>A0A160N0Y4</accession>
<protein>
    <submittedName>
        <fullName evidence="2">Uncharacterized protein</fullName>
    </submittedName>
</protein>
<proteinExistence type="predicted"/>